<reference evidence="2 3" key="1">
    <citation type="submission" date="2020-12" db="EMBL/GenBank/DDBJ databases">
        <title>Concerted genomic and epigenomic changes stabilize Arabidopsis allopolyploids.</title>
        <authorList>
            <person name="Chen Z."/>
        </authorList>
    </citation>
    <scope>NUCLEOTIDE SEQUENCE [LARGE SCALE GENOMIC DNA]</scope>
    <source>
        <strain evidence="2">As9502</strain>
        <tissue evidence="2">Leaf</tissue>
    </source>
</reference>
<dbReference type="OrthoDB" id="1736837at2759"/>
<evidence type="ECO:0000256" key="1">
    <source>
        <dbReference type="ARBA" id="ARBA00022896"/>
    </source>
</evidence>
<dbReference type="AlphaFoldDB" id="A0A8T2CN26"/>
<evidence type="ECO:0000313" key="3">
    <source>
        <dbReference type="Proteomes" id="UP000694251"/>
    </source>
</evidence>
<dbReference type="PANTHER" id="PTHR24014:SF4">
    <property type="entry name" value="2-OXOGLUTARATE AND IRON-DEPENDENT OXYGENASE DOMAIN-CONTAINING PROTEIN 2"/>
    <property type="match status" value="1"/>
</dbReference>
<keyword evidence="1" id="KW-0847">Vitamin C</keyword>
<dbReference type="EMBL" id="JAEFBJ010000006">
    <property type="protein sequence ID" value="KAG7599746.1"/>
    <property type="molecule type" value="Genomic_DNA"/>
</dbReference>
<keyword evidence="3" id="KW-1185">Reference proteome</keyword>
<name>A0A8T2CN26_ARASU</name>
<sequence>MNRLSLVVIRIPPEKQKIWTLFDQIIRVWSIGADIVVCIVGQNKDQFILPTKMISVYISELLSEASSFVMRFEGVDSETLEVKTAAGGTWAFHHYQYQEVCLYCLEFVGEVSGSTFESHHEFDAEYGFHLDDSKLTSSVSLSKISEGRESYFKGTRCKKHDVNTDTKPEGTSDSHTPGQAVLCHGARATTSGHGANMSLWSRSSAFTRDEKISEGILKLVRKAKLDSWCQRKGFHVDDSEITWNVCLSKQLEGGDLYFRGKHANTYANLESHIPGQVVLHRGARATTSGHGVKNDSLVQKTFV</sequence>
<dbReference type="Proteomes" id="UP000694251">
    <property type="component" value="Chromosome 6"/>
</dbReference>
<gene>
    <name evidence="2" type="ORF">ISN44_As06g039240</name>
</gene>
<comment type="caution">
    <text evidence="2">The sequence shown here is derived from an EMBL/GenBank/DDBJ whole genome shotgun (WGS) entry which is preliminary data.</text>
</comment>
<dbReference type="GO" id="GO:0031418">
    <property type="term" value="F:L-ascorbic acid binding"/>
    <property type="evidence" value="ECO:0007669"/>
    <property type="project" value="UniProtKB-KW"/>
</dbReference>
<protein>
    <submittedName>
        <fullName evidence="2">Uncharacterized protein</fullName>
    </submittedName>
</protein>
<dbReference type="PANTHER" id="PTHR24014">
    <property type="entry name" value="2-OXOGLUTARATE AND IRON-DEPENDENT OXYGENASE DOMAIN-CONTAINING PROTEIN 2"/>
    <property type="match status" value="1"/>
</dbReference>
<evidence type="ECO:0000313" key="2">
    <source>
        <dbReference type="EMBL" id="KAG7599746.1"/>
    </source>
</evidence>
<organism evidence="2 3">
    <name type="scientific">Arabidopsis suecica</name>
    <name type="common">Swedish thale-cress</name>
    <name type="synonym">Cardaminopsis suecica</name>
    <dbReference type="NCBI Taxonomy" id="45249"/>
    <lineage>
        <taxon>Eukaryota</taxon>
        <taxon>Viridiplantae</taxon>
        <taxon>Streptophyta</taxon>
        <taxon>Embryophyta</taxon>
        <taxon>Tracheophyta</taxon>
        <taxon>Spermatophyta</taxon>
        <taxon>Magnoliopsida</taxon>
        <taxon>eudicotyledons</taxon>
        <taxon>Gunneridae</taxon>
        <taxon>Pentapetalae</taxon>
        <taxon>rosids</taxon>
        <taxon>malvids</taxon>
        <taxon>Brassicales</taxon>
        <taxon>Brassicaceae</taxon>
        <taxon>Camelineae</taxon>
        <taxon>Arabidopsis</taxon>
    </lineage>
</organism>
<accession>A0A8T2CN26</accession>
<proteinExistence type="predicted"/>